<evidence type="ECO:0000256" key="4">
    <source>
        <dbReference type="ARBA" id="ARBA00023163"/>
    </source>
</evidence>
<dbReference type="InterPro" id="IPR000847">
    <property type="entry name" value="LysR_HTH_N"/>
</dbReference>
<gene>
    <name evidence="6" type="ORF">CHU93_13720</name>
</gene>
<comment type="similarity">
    <text evidence="1">Belongs to the LysR transcriptional regulatory family.</text>
</comment>
<dbReference type="InterPro" id="IPR005119">
    <property type="entry name" value="LysR_subst-bd"/>
</dbReference>
<dbReference type="PANTHER" id="PTHR30346:SF17">
    <property type="entry name" value="LYSR FAMILY TRANSCRIPTIONAL REGULATOR"/>
    <property type="match status" value="1"/>
</dbReference>
<proteinExistence type="inferred from homology"/>
<dbReference type="Pfam" id="PF03466">
    <property type="entry name" value="LysR_substrate"/>
    <property type="match status" value="1"/>
</dbReference>
<dbReference type="GO" id="GO:0003677">
    <property type="term" value="F:DNA binding"/>
    <property type="evidence" value="ECO:0007669"/>
    <property type="project" value="UniProtKB-KW"/>
</dbReference>
<dbReference type="PROSITE" id="PS50931">
    <property type="entry name" value="HTH_LYSR"/>
    <property type="match status" value="1"/>
</dbReference>
<evidence type="ECO:0000313" key="6">
    <source>
        <dbReference type="EMBL" id="OYQ25310.1"/>
    </source>
</evidence>
<dbReference type="GO" id="GO:0003700">
    <property type="term" value="F:DNA-binding transcription factor activity"/>
    <property type="evidence" value="ECO:0007669"/>
    <property type="project" value="InterPro"/>
</dbReference>
<dbReference type="GO" id="GO:0032993">
    <property type="term" value="C:protein-DNA complex"/>
    <property type="evidence" value="ECO:0007669"/>
    <property type="project" value="TreeGrafter"/>
</dbReference>
<evidence type="ECO:0000259" key="5">
    <source>
        <dbReference type="PROSITE" id="PS50931"/>
    </source>
</evidence>
<dbReference type="PRINTS" id="PR00039">
    <property type="entry name" value="HTHLYSR"/>
</dbReference>
<evidence type="ECO:0000256" key="1">
    <source>
        <dbReference type="ARBA" id="ARBA00009437"/>
    </source>
</evidence>
<dbReference type="CDD" id="cd05466">
    <property type="entry name" value="PBP2_LTTR_substrate"/>
    <property type="match status" value="1"/>
</dbReference>
<feature type="domain" description="HTH lysR-type" evidence="5">
    <location>
        <begin position="62"/>
        <end position="119"/>
    </location>
</feature>
<dbReference type="AlphaFoldDB" id="A0A255YA22"/>
<reference evidence="6 7" key="1">
    <citation type="submission" date="2017-07" db="EMBL/GenBank/DDBJ databases">
        <title>Sandarakinorhabdus cyanobacteriorum sp. nov., a novel bacterium isolated from cyanobacterial aggregates in a eutrophic lake.</title>
        <authorList>
            <person name="Cai H."/>
        </authorList>
    </citation>
    <scope>NUCLEOTIDE SEQUENCE [LARGE SCALE GENOMIC DNA]</scope>
    <source>
        <strain evidence="6 7">TH057</strain>
    </source>
</reference>
<keyword evidence="2" id="KW-0805">Transcription regulation</keyword>
<keyword evidence="7" id="KW-1185">Reference proteome</keyword>
<dbReference type="Gene3D" id="1.10.10.10">
    <property type="entry name" value="Winged helix-like DNA-binding domain superfamily/Winged helix DNA-binding domain"/>
    <property type="match status" value="1"/>
</dbReference>
<sequence length="353" mass="38029">MHAAGPALPCWSWTALHSRGLMSSRDGASHRHRGCIGLIPAGYGQRRPLVVQRSNDRMGNVMEMHQIRYFLAAARLLNFTRAAEACNVAQPSLTRAIQKLEEELGGALFRRERARTHLTELGRLMLPHLERTYRAAEDAKALAKGFGKGQVAPLVLGVCSLVESATLDAVLAELADAMPGLQLNVVGGTSADLLAQALAGQLDLMIIEAPADAPERFEAWRLFSHDYRMVVRRDHPAANQPAVSLADLAREPLVDHGCEGMAALRRQAEVVGITLNLRHAARDVGQLKRLIAAGLGTGFMPDPRDLAMCAVPVAGTAISADVVLAGIQGRRRSLAAESFLRASRARNWANGSA</sequence>
<evidence type="ECO:0000256" key="3">
    <source>
        <dbReference type="ARBA" id="ARBA00023125"/>
    </source>
</evidence>
<accession>A0A255YA22</accession>
<dbReference type="OrthoDB" id="7500534at2"/>
<name>A0A255YA22_9SPHN</name>
<comment type="caution">
    <text evidence="6">The sequence shown here is derived from an EMBL/GenBank/DDBJ whole genome shotgun (WGS) entry which is preliminary data.</text>
</comment>
<keyword evidence="3" id="KW-0238">DNA-binding</keyword>
<dbReference type="PANTHER" id="PTHR30346">
    <property type="entry name" value="TRANSCRIPTIONAL DUAL REGULATOR HCAR-RELATED"/>
    <property type="match status" value="1"/>
</dbReference>
<dbReference type="FunFam" id="1.10.10.10:FF:000001">
    <property type="entry name" value="LysR family transcriptional regulator"/>
    <property type="match status" value="1"/>
</dbReference>
<protein>
    <recommendedName>
        <fullName evidence="5">HTH lysR-type domain-containing protein</fullName>
    </recommendedName>
</protein>
<dbReference type="Pfam" id="PF00126">
    <property type="entry name" value="HTH_1"/>
    <property type="match status" value="1"/>
</dbReference>
<keyword evidence="4" id="KW-0804">Transcription</keyword>
<dbReference type="Proteomes" id="UP000216991">
    <property type="component" value="Unassembled WGS sequence"/>
</dbReference>
<dbReference type="EMBL" id="NOXT01000122">
    <property type="protein sequence ID" value="OYQ25310.1"/>
    <property type="molecule type" value="Genomic_DNA"/>
</dbReference>
<dbReference type="SUPFAM" id="SSF53850">
    <property type="entry name" value="Periplasmic binding protein-like II"/>
    <property type="match status" value="1"/>
</dbReference>
<dbReference type="Gene3D" id="3.40.190.290">
    <property type="match status" value="1"/>
</dbReference>
<organism evidence="6 7">
    <name type="scientific">Sandarakinorhabdus cyanobacteriorum</name>
    <dbReference type="NCBI Taxonomy" id="1981098"/>
    <lineage>
        <taxon>Bacteria</taxon>
        <taxon>Pseudomonadati</taxon>
        <taxon>Pseudomonadota</taxon>
        <taxon>Alphaproteobacteria</taxon>
        <taxon>Sphingomonadales</taxon>
        <taxon>Sphingosinicellaceae</taxon>
        <taxon>Sandarakinorhabdus</taxon>
    </lineage>
</organism>
<evidence type="ECO:0000256" key="2">
    <source>
        <dbReference type="ARBA" id="ARBA00023015"/>
    </source>
</evidence>
<dbReference type="InterPro" id="IPR036390">
    <property type="entry name" value="WH_DNA-bd_sf"/>
</dbReference>
<dbReference type="InterPro" id="IPR036388">
    <property type="entry name" value="WH-like_DNA-bd_sf"/>
</dbReference>
<dbReference type="SUPFAM" id="SSF46785">
    <property type="entry name" value="Winged helix' DNA-binding domain"/>
    <property type="match status" value="1"/>
</dbReference>
<evidence type="ECO:0000313" key="7">
    <source>
        <dbReference type="Proteomes" id="UP000216991"/>
    </source>
</evidence>